<proteinExistence type="predicted"/>
<evidence type="ECO:0000256" key="8">
    <source>
        <dbReference type="PROSITE-ProRule" id="PRU00043"/>
    </source>
</evidence>
<evidence type="ECO:0000313" key="11">
    <source>
        <dbReference type="EMBL" id="TMS35442.1"/>
    </source>
</evidence>
<dbReference type="AlphaFoldDB" id="A0A4U8UQP2"/>
<gene>
    <name evidence="11" type="ORF">L596_002846</name>
</gene>
<dbReference type="GO" id="GO:0005886">
    <property type="term" value="C:plasma membrane"/>
    <property type="evidence" value="ECO:0007669"/>
    <property type="project" value="InterPro"/>
</dbReference>
<evidence type="ECO:0000256" key="4">
    <source>
        <dbReference type="ARBA" id="ARBA00022837"/>
    </source>
</evidence>
<dbReference type="Proteomes" id="UP000298663">
    <property type="component" value="Unassembled WGS sequence"/>
</dbReference>
<dbReference type="EMBL" id="AZBU02000001">
    <property type="protein sequence ID" value="TMS35442.1"/>
    <property type="molecule type" value="Genomic_DNA"/>
</dbReference>
<dbReference type="Gene3D" id="2.60.40.60">
    <property type="entry name" value="Cadherins"/>
    <property type="match status" value="3"/>
</dbReference>
<feature type="domain" description="Cadherin" evidence="10">
    <location>
        <begin position="276"/>
        <end position="392"/>
    </location>
</feature>
<dbReference type="PROSITE" id="PS50268">
    <property type="entry name" value="CADHERIN_2"/>
    <property type="match status" value="3"/>
</dbReference>
<dbReference type="PANTHER" id="PTHR24028:SF263">
    <property type="entry name" value="CADHERIN-RELATED FAMILY MEMBER 1"/>
    <property type="match status" value="1"/>
</dbReference>
<dbReference type="SUPFAM" id="SSF49313">
    <property type="entry name" value="Cadherin-like"/>
    <property type="match status" value="3"/>
</dbReference>
<dbReference type="InterPro" id="IPR002126">
    <property type="entry name" value="Cadherin-like_dom"/>
</dbReference>
<feature type="domain" description="Cadherin" evidence="10">
    <location>
        <begin position="171"/>
        <end position="275"/>
    </location>
</feature>
<reference evidence="11 12" key="1">
    <citation type="journal article" date="2015" name="Genome Biol.">
        <title>Comparative genomics of Steinernema reveals deeply conserved gene regulatory networks.</title>
        <authorList>
            <person name="Dillman A.R."/>
            <person name="Macchietto M."/>
            <person name="Porter C.F."/>
            <person name="Rogers A."/>
            <person name="Williams B."/>
            <person name="Antoshechkin I."/>
            <person name="Lee M.M."/>
            <person name="Goodwin Z."/>
            <person name="Lu X."/>
            <person name="Lewis E.E."/>
            <person name="Goodrich-Blair H."/>
            <person name="Stock S.P."/>
            <person name="Adams B.J."/>
            <person name="Sternberg P.W."/>
            <person name="Mortazavi A."/>
        </authorList>
    </citation>
    <scope>NUCLEOTIDE SEQUENCE [LARGE SCALE GENOMIC DNA]</scope>
    <source>
        <strain evidence="11 12">ALL</strain>
    </source>
</reference>
<dbReference type="CDD" id="cd11304">
    <property type="entry name" value="Cadherin_repeat"/>
    <property type="match status" value="3"/>
</dbReference>
<protein>
    <recommendedName>
        <fullName evidence="10">Cadherin domain-containing protein</fullName>
    </recommendedName>
</protein>
<dbReference type="Pfam" id="PF00028">
    <property type="entry name" value="Cadherin"/>
    <property type="match status" value="2"/>
</dbReference>
<evidence type="ECO:0000313" key="12">
    <source>
        <dbReference type="Proteomes" id="UP000298663"/>
    </source>
</evidence>
<feature type="domain" description="Cadherin" evidence="10">
    <location>
        <begin position="66"/>
        <end position="170"/>
    </location>
</feature>
<evidence type="ECO:0000256" key="1">
    <source>
        <dbReference type="ARBA" id="ARBA00004167"/>
    </source>
</evidence>
<name>A0A4U8UQP2_STECR</name>
<dbReference type="InterPro" id="IPR015919">
    <property type="entry name" value="Cadherin-like_sf"/>
</dbReference>
<evidence type="ECO:0000256" key="5">
    <source>
        <dbReference type="ARBA" id="ARBA00022989"/>
    </source>
</evidence>
<keyword evidence="6 9" id="KW-0472">Membrane</keyword>
<comment type="subcellular location">
    <subcellularLocation>
        <location evidence="1">Membrane</location>
        <topology evidence="1">Single-pass membrane protein</topology>
    </subcellularLocation>
</comment>
<comment type="caution">
    <text evidence="11">The sequence shown here is derived from an EMBL/GenBank/DDBJ whole genome shotgun (WGS) entry which is preliminary data.</text>
</comment>
<dbReference type="GO" id="GO:0007156">
    <property type="term" value="P:homophilic cell adhesion via plasma membrane adhesion molecules"/>
    <property type="evidence" value="ECO:0007669"/>
    <property type="project" value="InterPro"/>
</dbReference>
<evidence type="ECO:0000256" key="9">
    <source>
        <dbReference type="SAM" id="Phobius"/>
    </source>
</evidence>
<dbReference type="InterPro" id="IPR050174">
    <property type="entry name" value="Protocadherin/Cadherin-CA"/>
</dbReference>
<keyword evidence="5 9" id="KW-1133">Transmembrane helix</keyword>
<dbReference type="PRINTS" id="PR00205">
    <property type="entry name" value="CADHERIN"/>
</dbReference>
<feature type="transmembrane region" description="Helical" evidence="9">
    <location>
        <begin position="495"/>
        <end position="524"/>
    </location>
</feature>
<dbReference type="PANTHER" id="PTHR24028">
    <property type="entry name" value="CADHERIN-87A"/>
    <property type="match status" value="1"/>
</dbReference>
<reference evidence="11 12" key="2">
    <citation type="journal article" date="2019" name="G3 (Bethesda)">
        <title>Hybrid Assembly of the Genome of the Entomopathogenic Nematode Steinernema carpocapsae Identifies the X-Chromosome.</title>
        <authorList>
            <person name="Serra L."/>
            <person name="Macchietto M."/>
            <person name="Macias-Munoz A."/>
            <person name="McGill C.J."/>
            <person name="Rodriguez I.M."/>
            <person name="Rodriguez B."/>
            <person name="Murad R."/>
            <person name="Mortazavi A."/>
        </authorList>
    </citation>
    <scope>NUCLEOTIDE SEQUENCE [LARGE SCALE GENOMIC DNA]</scope>
    <source>
        <strain evidence="11 12">ALL</strain>
    </source>
</reference>
<dbReference type="PROSITE" id="PS00232">
    <property type="entry name" value="CADHERIN_1"/>
    <property type="match status" value="2"/>
</dbReference>
<keyword evidence="4 8" id="KW-0106">Calcium</keyword>
<dbReference type="InterPro" id="IPR020894">
    <property type="entry name" value="Cadherin_CS"/>
</dbReference>
<accession>A0A4U8UQP2</accession>
<evidence type="ECO:0000256" key="6">
    <source>
        <dbReference type="ARBA" id="ARBA00023136"/>
    </source>
</evidence>
<dbReference type="OrthoDB" id="9990384at2759"/>
<keyword evidence="3" id="KW-0677">Repeat</keyword>
<evidence type="ECO:0000259" key="10">
    <source>
        <dbReference type="PROSITE" id="PS50268"/>
    </source>
</evidence>
<evidence type="ECO:0000256" key="2">
    <source>
        <dbReference type="ARBA" id="ARBA00022692"/>
    </source>
</evidence>
<evidence type="ECO:0000256" key="7">
    <source>
        <dbReference type="ARBA" id="ARBA00023180"/>
    </source>
</evidence>
<keyword evidence="12" id="KW-1185">Reference proteome</keyword>
<keyword evidence="7" id="KW-0325">Glycoprotein</keyword>
<evidence type="ECO:0000256" key="3">
    <source>
        <dbReference type="ARBA" id="ARBA00022737"/>
    </source>
</evidence>
<keyword evidence="2 9" id="KW-0812">Transmembrane</keyword>
<dbReference type="GO" id="GO:0005509">
    <property type="term" value="F:calcium ion binding"/>
    <property type="evidence" value="ECO:0007669"/>
    <property type="project" value="UniProtKB-UniRule"/>
</dbReference>
<organism evidence="11 12">
    <name type="scientific">Steinernema carpocapsae</name>
    <name type="common">Entomopathogenic nematode</name>
    <dbReference type="NCBI Taxonomy" id="34508"/>
    <lineage>
        <taxon>Eukaryota</taxon>
        <taxon>Metazoa</taxon>
        <taxon>Ecdysozoa</taxon>
        <taxon>Nematoda</taxon>
        <taxon>Chromadorea</taxon>
        <taxon>Rhabditida</taxon>
        <taxon>Tylenchina</taxon>
        <taxon>Panagrolaimomorpha</taxon>
        <taxon>Strongyloidoidea</taxon>
        <taxon>Steinernematidae</taxon>
        <taxon>Steinernema</taxon>
    </lineage>
</organism>
<sequence>MNGLSDQLTVALHVDSLGRIMTTQALLGLDGKYQFGGIARDGKHSASIPISLTISATSRCHPTFSVNQSFVFFIRENNKKFDVIGRMEAHTANQCETAYSFWNSKTEEYQNSTELFSIDSRTGEISVIEVLDAEESDRYMLTVSANSGGLFILKTVEVRVEDTNDNIPLFLEKDVSVEVFENEAVGKVLARLRANDPDQSDTVYYHLRDSCDRRFAVDGKTGVLRLQKELDREDTDLFVLHVVASNSPIFKNVEPFDEAVVTVYVADINDNGPLFSQQVYSALIDRSSEAGRYLTTVFARDPDSASDQNVVSYYIDSVMFNYRGHVRPVQGIFNINERTGEITLGQSVKDFIGGGVEINLISADSVDKNANLGHATVKVWVYDESELVAFTLEQSVLSSDSALLEDISKSLEETISCKVMVESLRYAHSSGEIVRDASELHCLVLNETTQEIIPSEKAITLIEKKSLAAKNSKLAKLNLHTNGTPQVEVYKLPSYVSLLLVLVSVFAFLIVVILVVFGLVLCHYRTSFIHAKRRIEEEKIATGRANKAHRYKQPPPILAQSVSSLRELGLMASRKSTYAVQEIKMSVGSEEHRQKQDL</sequence>
<dbReference type="SMART" id="SM00112">
    <property type="entry name" value="CA"/>
    <property type="match status" value="3"/>
</dbReference>